<evidence type="ECO:0000313" key="3">
    <source>
        <dbReference type="EMBL" id="CQR50679.1"/>
    </source>
</evidence>
<keyword evidence="1" id="KW-0812">Transmembrane</keyword>
<gene>
    <name evidence="3" type="ORF">BN996_02162</name>
</gene>
<evidence type="ECO:0000313" key="4">
    <source>
        <dbReference type="Proteomes" id="UP000198902"/>
    </source>
</evidence>
<dbReference type="RefSeq" id="WP_089778864.1">
    <property type="nucleotide sequence ID" value="NZ_CABLRR010000002.1"/>
</dbReference>
<evidence type="ECO:0000259" key="2">
    <source>
        <dbReference type="Pfam" id="PF23995"/>
    </source>
</evidence>
<keyword evidence="1" id="KW-0472">Membrane</keyword>
<organism evidence="3 4">
    <name type="scientific">Haloferax massiliensis</name>
    <dbReference type="NCBI Taxonomy" id="1476858"/>
    <lineage>
        <taxon>Archaea</taxon>
        <taxon>Methanobacteriati</taxon>
        <taxon>Methanobacteriota</taxon>
        <taxon>Stenosarchaea group</taxon>
        <taxon>Halobacteria</taxon>
        <taxon>Halobacteriales</taxon>
        <taxon>Haloferacaceae</taxon>
        <taxon>Haloferax</taxon>
    </lineage>
</organism>
<name>A0A0D6JS55_9EURY</name>
<proteinExistence type="predicted"/>
<dbReference type="InterPro" id="IPR055737">
    <property type="entry name" value="DUF7313"/>
</dbReference>
<reference evidence="4" key="1">
    <citation type="submission" date="2015-03" db="EMBL/GenBank/DDBJ databases">
        <authorList>
            <person name="Urmite Genomes"/>
        </authorList>
    </citation>
    <scope>NUCLEOTIDE SEQUENCE [LARGE SCALE GENOMIC DNA]</scope>
    <source>
        <strain evidence="4">Arc-Hr</strain>
    </source>
</reference>
<keyword evidence="1" id="KW-1133">Transmembrane helix</keyword>
<feature type="transmembrane region" description="Helical" evidence="1">
    <location>
        <begin position="58"/>
        <end position="77"/>
    </location>
</feature>
<dbReference type="OrthoDB" id="234683at2157"/>
<feature type="domain" description="DUF7313" evidence="2">
    <location>
        <begin position="3"/>
        <end position="147"/>
    </location>
</feature>
<dbReference type="EMBL" id="CSTE01000002">
    <property type="protein sequence ID" value="CQR50679.1"/>
    <property type="molecule type" value="Genomic_DNA"/>
</dbReference>
<protein>
    <recommendedName>
        <fullName evidence="2">DUF7313 domain-containing protein</fullName>
    </recommendedName>
</protein>
<feature type="transmembrane region" description="Helical" evidence="1">
    <location>
        <begin position="20"/>
        <end position="38"/>
    </location>
</feature>
<feature type="transmembrane region" description="Helical" evidence="1">
    <location>
        <begin position="83"/>
        <end position="100"/>
    </location>
</feature>
<sequence>MHPLQFLVPLDQLTAVEPIVPHLALALVLANFATRFLAHRSHVRQAEEGGEEAVSRYLPHSITSGAVVLASFLYLLVEPHGGMVLTVLVVGMFVTDFFEFEARKVEARTDKPLERPNGSLVAATLVLLYAAFQSLFFVVSDYWNLIV</sequence>
<accession>A0A0D6JS55</accession>
<evidence type="ECO:0000256" key="1">
    <source>
        <dbReference type="SAM" id="Phobius"/>
    </source>
</evidence>
<keyword evidence="4" id="KW-1185">Reference proteome</keyword>
<dbReference type="Pfam" id="PF23995">
    <property type="entry name" value="DUF7313"/>
    <property type="match status" value="1"/>
</dbReference>
<feature type="transmembrane region" description="Helical" evidence="1">
    <location>
        <begin position="120"/>
        <end position="139"/>
    </location>
</feature>
<dbReference type="Proteomes" id="UP000198902">
    <property type="component" value="Unassembled WGS sequence"/>
</dbReference>
<dbReference type="AlphaFoldDB" id="A0A0D6JS55"/>